<keyword evidence="3 5" id="KW-1133">Transmembrane helix</keyword>
<dbReference type="EMBL" id="CAXITT010000189">
    <property type="protein sequence ID" value="CAL1535034.1"/>
    <property type="molecule type" value="Genomic_DNA"/>
</dbReference>
<feature type="domain" description="Neurotransmitter-gated ion-channel ligand-binding" evidence="6">
    <location>
        <begin position="1"/>
        <end position="196"/>
    </location>
</feature>
<keyword evidence="5" id="KW-0813">Transport</keyword>
<dbReference type="GO" id="GO:0005230">
    <property type="term" value="F:extracellular ligand-gated monoatomic ion channel activity"/>
    <property type="evidence" value="ECO:0007669"/>
    <property type="project" value="InterPro"/>
</dbReference>
<dbReference type="InterPro" id="IPR006201">
    <property type="entry name" value="Neur_channel"/>
</dbReference>
<dbReference type="PRINTS" id="PR00252">
    <property type="entry name" value="NRIONCHANNEL"/>
</dbReference>
<evidence type="ECO:0000313" key="8">
    <source>
        <dbReference type="EMBL" id="CAL1535034.1"/>
    </source>
</evidence>
<comment type="similarity">
    <text evidence="5">Belongs to the ligand-gated ion channel (TC 1.A.9) family.</text>
</comment>
<dbReference type="InterPro" id="IPR038050">
    <property type="entry name" value="Neuro_actylchol_rec"/>
</dbReference>
<feature type="domain" description="Neurotransmitter-gated ion-channel transmembrane" evidence="7">
    <location>
        <begin position="203"/>
        <end position="287"/>
    </location>
</feature>
<dbReference type="InterPro" id="IPR036719">
    <property type="entry name" value="Neuro-gated_channel_TM_sf"/>
</dbReference>
<evidence type="ECO:0000259" key="7">
    <source>
        <dbReference type="Pfam" id="PF02932"/>
    </source>
</evidence>
<feature type="non-terminal residue" evidence="8">
    <location>
        <position position="1"/>
    </location>
</feature>
<dbReference type="Pfam" id="PF02932">
    <property type="entry name" value="Neur_chan_memb"/>
    <property type="match status" value="1"/>
</dbReference>
<dbReference type="InterPro" id="IPR006202">
    <property type="entry name" value="Neur_chan_lig-bd"/>
</dbReference>
<evidence type="ECO:0000256" key="2">
    <source>
        <dbReference type="ARBA" id="ARBA00022692"/>
    </source>
</evidence>
<dbReference type="InterPro" id="IPR006029">
    <property type="entry name" value="Neurotrans-gated_channel_TM"/>
</dbReference>
<dbReference type="GO" id="GO:0016020">
    <property type="term" value="C:membrane"/>
    <property type="evidence" value="ECO:0007669"/>
    <property type="project" value="UniProtKB-SubCell"/>
</dbReference>
<dbReference type="InterPro" id="IPR036734">
    <property type="entry name" value="Neur_chan_lig-bd_sf"/>
</dbReference>
<dbReference type="PANTHER" id="PTHR18945">
    <property type="entry name" value="NEUROTRANSMITTER GATED ION CHANNEL"/>
    <property type="match status" value="1"/>
</dbReference>
<keyword evidence="2 5" id="KW-0812">Transmembrane</keyword>
<dbReference type="AlphaFoldDB" id="A0AAV2HQB8"/>
<evidence type="ECO:0000256" key="3">
    <source>
        <dbReference type="ARBA" id="ARBA00022989"/>
    </source>
</evidence>
<sequence length="290" mass="33089">YNTDIRPVLDQSKMMEVRVTFSLVSIVEINDVEQSFLINGFLSFTWTDEIVAWNPNDYGGQVVIYPIPEKIWRPRIILMNTLADRDLFDDDKAPTVMLSNGETGWVPGSLFPTSCELNLTNYPFDRQTCIIELVAMRYITEHLQFVAAFPNIELNYFITNGEWELQSTELIIRNFSTGENSALSCVQMKFFLKRRPAFLILNIILPVVFLSFLNILVFVIPVESGEKIGYGITVLLALSVFMSIVSGMLPRSSLNMPNVTIYLFFLLFLSMLTVIDSIIIVYLHHKEGVS</sequence>
<comment type="subcellular location">
    <subcellularLocation>
        <location evidence="1">Membrane</location>
        <topology evidence="1">Multi-pass membrane protein</topology>
    </subcellularLocation>
</comment>
<gene>
    <name evidence="8" type="ORF">GSLYS_00008994001</name>
</gene>
<dbReference type="GO" id="GO:0004888">
    <property type="term" value="F:transmembrane signaling receptor activity"/>
    <property type="evidence" value="ECO:0007669"/>
    <property type="project" value="InterPro"/>
</dbReference>
<accession>A0AAV2HQB8</accession>
<comment type="caution">
    <text evidence="8">The sequence shown here is derived from an EMBL/GenBank/DDBJ whole genome shotgun (WGS) entry which is preliminary data.</text>
</comment>
<organism evidence="8 9">
    <name type="scientific">Lymnaea stagnalis</name>
    <name type="common">Great pond snail</name>
    <name type="synonym">Helix stagnalis</name>
    <dbReference type="NCBI Taxonomy" id="6523"/>
    <lineage>
        <taxon>Eukaryota</taxon>
        <taxon>Metazoa</taxon>
        <taxon>Spiralia</taxon>
        <taxon>Lophotrochozoa</taxon>
        <taxon>Mollusca</taxon>
        <taxon>Gastropoda</taxon>
        <taxon>Heterobranchia</taxon>
        <taxon>Euthyneura</taxon>
        <taxon>Panpulmonata</taxon>
        <taxon>Hygrophila</taxon>
        <taxon>Lymnaeoidea</taxon>
        <taxon>Lymnaeidae</taxon>
        <taxon>Lymnaea</taxon>
    </lineage>
</organism>
<evidence type="ECO:0000313" key="9">
    <source>
        <dbReference type="Proteomes" id="UP001497497"/>
    </source>
</evidence>
<dbReference type="CDD" id="cd19051">
    <property type="entry name" value="LGIC_TM_cation"/>
    <property type="match status" value="1"/>
</dbReference>
<proteinExistence type="inferred from homology"/>
<evidence type="ECO:0000256" key="5">
    <source>
        <dbReference type="RuleBase" id="RU000687"/>
    </source>
</evidence>
<dbReference type="Gene3D" id="2.70.170.10">
    <property type="entry name" value="Neurotransmitter-gated ion-channel ligand-binding domain"/>
    <property type="match status" value="1"/>
</dbReference>
<feature type="transmembrane region" description="Helical" evidence="5">
    <location>
        <begin position="261"/>
        <end position="283"/>
    </location>
</feature>
<evidence type="ECO:0000256" key="1">
    <source>
        <dbReference type="ARBA" id="ARBA00004141"/>
    </source>
</evidence>
<dbReference type="SUPFAM" id="SSF63712">
    <property type="entry name" value="Nicotinic receptor ligand binding domain-like"/>
    <property type="match status" value="1"/>
</dbReference>
<keyword evidence="9" id="KW-1185">Reference proteome</keyword>
<dbReference type="PROSITE" id="PS00236">
    <property type="entry name" value="NEUROTR_ION_CHANNEL"/>
    <property type="match status" value="1"/>
</dbReference>
<reference evidence="8 9" key="1">
    <citation type="submission" date="2024-04" db="EMBL/GenBank/DDBJ databases">
        <authorList>
            <consortium name="Genoscope - CEA"/>
            <person name="William W."/>
        </authorList>
    </citation>
    <scope>NUCLEOTIDE SEQUENCE [LARGE SCALE GENOMIC DNA]</scope>
</reference>
<keyword evidence="5" id="KW-0406">Ion transport</keyword>
<protein>
    <submittedName>
        <fullName evidence="8">Uncharacterized protein</fullName>
    </submittedName>
</protein>
<feature type="transmembrane region" description="Helical" evidence="5">
    <location>
        <begin position="197"/>
        <end position="222"/>
    </location>
</feature>
<dbReference type="CDD" id="cd18989">
    <property type="entry name" value="LGIC_ECD_cation"/>
    <property type="match status" value="1"/>
</dbReference>
<dbReference type="FunFam" id="2.70.170.10:FF:000028">
    <property type="entry name" value="AcetylCholine Receptor"/>
    <property type="match status" value="1"/>
</dbReference>
<name>A0AAV2HQB8_LYMST</name>
<evidence type="ECO:0000259" key="6">
    <source>
        <dbReference type="Pfam" id="PF02931"/>
    </source>
</evidence>
<dbReference type="SUPFAM" id="SSF90112">
    <property type="entry name" value="Neurotransmitter-gated ion-channel transmembrane pore"/>
    <property type="match status" value="1"/>
</dbReference>
<dbReference type="Gene3D" id="1.20.58.390">
    <property type="entry name" value="Neurotransmitter-gated ion-channel transmembrane domain"/>
    <property type="match status" value="1"/>
</dbReference>
<dbReference type="Proteomes" id="UP001497497">
    <property type="component" value="Unassembled WGS sequence"/>
</dbReference>
<keyword evidence="4 5" id="KW-0472">Membrane</keyword>
<dbReference type="Pfam" id="PF02931">
    <property type="entry name" value="Neur_chan_LBD"/>
    <property type="match status" value="1"/>
</dbReference>
<keyword evidence="5" id="KW-0407">Ion channel</keyword>
<evidence type="ECO:0000256" key="4">
    <source>
        <dbReference type="ARBA" id="ARBA00023136"/>
    </source>
</evidence>
<comment type="caution">
    <text evidence="5">Lacks conserved residue(s) required for the propagation of feature annotation.</text>
</comment>
<feature type="transmembrane region" description="Helical" evidence="5">
    <location>
        <begin position="228"/>
        <end position="249"/>
    </location>
</feature>
<dbReference type="InterPro" id="IPR018000">
    <property type="entry name" value="Neurotransmitter_ion_chnl_CS"/>
</dbReference>